<proteinExistence type="inferred from homology"/>
<evidence type="ECO:0000313" key="6">
    <source>
        <dbReference type="EMBL" id="MBM3332443.1"/>
    </source>
</evidence>
<evidence type="ECO:0000313" key="7">
    <source>
        <dbReference type="Proteomes" id="UP000779900"/>
    </source>
</evidence>
<name>A0A938BUX3_UNCW3</name>
<dbReference type="EC" id="1.8.4.11" evidence="4"/>
<evidence type="ECO:0000256" key="1">
    <source>
        <dbReference type="ARBA" id="ARBA00023002"/>
    </source>
</evidence>
<evidence type="ECO:0000256" key="2">
    <source>
        <dbReference type="ARBA" id="ARBA00047806"/>
    </source>
</evidence>
<evidence type="ECO:0000256" key="3">
    <source>
        <dbReference type="ARBA" id="ARBA00048782"/>
    </source>
</evidence>
<feature type="domain" description="Peptide methionine sulphoxide reductase MsrA" evidence="5">
    <location>
        <begin position="5"/>
        <end position="157"/>
    </location>
</feature>
<gene>
    <name evidence="4 6" type="primary">msrA</name>
    <name evidence="6" type="ORF">FJY68_11455</name>
</gene>
<dbReference type="AlphaFoldDB" id="A0A938BUX3"/>
<feature type="active site" evidence="4">
    <location>
        <position position="12"/>
    </location>
</feature>
<evidence type="ECO:0000256" key="4">
    <source>
        <dbReference type="HAMAP-Rule" id="MF_01401"/>
    </source>
</evidence>
<dbReference type="SUPFAM" id="SSF55068">
    <property type="entry name" value="Peptide methionine sulfoxide reductase"/>
    <property type="match status" value="1"/>
</dbReference>
<organism evidence="6 7">
    <name type="scientific">candidate division WOR-3 bacterium</name>
    <dbReference type="NCBI Taxonomy" id="2052148"/>
    <lineage>
        <taxon>Bacteria</taxon>
        <taxon>Bacteria division WOR-3</taxon>
    </lineage>
</organism>
<dbReference type="Gene3D" id="3.30.1060.10">
    <property type="entry name" value="Peptide methionine sulphoxide reductase MsrA"/>
    <property type="match status" value="1"/>
</dbReference>
<dbReference type="InterPro" id="IPR002569">
    <property type="entry name" value="Met_Sox_Rdtase_MsrA_dom"/>
</dbReference>
<protein>
    <recommendedName>
        <fullName evidence="4">Peptide methionine sulfoxide reductase MsrA</fullName>
        <shortName evidence="4">Protein-methionine-S-oxide reductase</shortName>
        <ecNumber evidence="4">1.8.4.11</ecNumber>
    </recommendedName>
    <alternativeName>
        <fullName evidence="4">Peptide-methionine (S)-S-oxide reductase</fullName>
        <shortName evidence="4">Peptide Met(O) reductase</shortName>
    </alternativeName>
</protein>
<dbReference type="PANTHER" id="PTHR43774:SF1">
    <property type="entry name" value="PEPTIDE METHIONINE SULFOXIDE REDUCTASE MSRA 2"/>
    <property type="match status" value="1"/>
</dbReference>
<comment type="catalytic activity">
    <reaction evidence="2 4">
        <text>L-methionyl-[protein] + [thioredoxin]-disulfide + H2O = L-methionyl-(S)-S-oxide-[protein] + [thioredoxin]-dithiol</text>
        <dbReference type="Rhea" id="RHEA:14217"/>
        <dbReference type="Rhea" id="RHEA-COMP:10698"/>
        <dbReference type="Rhea" id="RHEA-COMP:10700"/>
        <dbReference type="Rhea" id="RHEA-COMP:12313"/>
        <dbReference type="Rhea" id="RHEA-COMP:12315"/>
        <dbReference type="ChEBI" id="CHEBI:15377"/>
        <dbReference type="ChEBI" id="CHEBI:16044"/>
        <dbReference type="ChEBI" id="CHEBI:29950"/>
        <dbReference type="ChEBI" id="CHEBI:44120"/>
        <dbReference type="ChEBI" id="CHEBI:50058"/>
        <dbReference type="EC" id="1.8.4.11"/>
    </reaction>
</comment>
<sequence length="158" mass="17625">MNTDTATFAAGCFWGVQAEFDKLKGVVQTTVGYTGGKTEKPTYDDVCSDGTGHAEAVEVVFDPGVVTYEQLLDRFWSMHDPTTLNRQGPDFGSQYRSAIFFHSPEQQASAVAVKEKLAKARRFTRPIVTQIVPAVRFWPAEEYHQKYFQKHGGGSCHI</sequence>
<dbReference type="PANTHER" id="PTHR43774">
    <property type="entry name" value="PEPTIDE METHIONINE SULFOXIDE REDUCTASE"/>
    <property type="match status" value="1"/>
</dbReference>
<dbReference type="InterPro" id="IPR036509">
    <property type="entry name" value="Met_Sox_Rdtase_MsrA_sf"/>
</dbReference>
<comment type="catalytic activity">
    <reaction evidence="3 4">
        <text>[thioredoxin]-disulfide + L-methionine + H2O = L-methionine (S)-S-oxide + [thioredoxin]-dithiol</text>
        <dbReference type="Rhea" id="RHEA:19993"/>
        <dbReference type="Rhea" id="RHEA-COMP:10698"/>
        <dbReference type="Rhea" id="RHEA-COMP:10700"/>
        <dbReference type="ChEBI" id="CHEBI:15377"/>
        <dbReference type="ChEBI" id="CHEBI:29950"/>
        <dbReference type="ChEBI" id="CHEBI:50058"/>
        <dbReference type="ChEBI" id="CHEBI:57844"/>
        <dbReference type="ChEBI" id="CHEBI:58772"/>
        <dbReference type="EC" id="1.8.4.11"/>
    </reaction>
</comment>
<comment type="caution">
    <text evidence="6">The sequence shown here is derived from an EMBL/GenBank/DDBJ whole genome shotgun (WGS) entry which is preliminary data.</text>
</comment>
<dbReference type="HAMAP" id="MF_01401">
    <property type="entry name" value="MsrA"/>
    <property type="match status" value="1"/>
</dbReference>
<dbReference type="Proteomes" id="UP000779900">
    <property type="component" value="Unassembled WGS sequence"/>
</dbReference>
<comment type="similarity">
    <text evidence="4">Belongs to the MsrA Met sulfoxide reductase family.</text>
</comment>
<accession>A0A938BUX3</accession>
<dbReference type="Pfam" id="PF01625">
    <property type="entry name" value="PMSR"/>
    <property type="match status" value="1"/>
</dbReference>
<dbReference type="GO" id="GO:0008113">
    <property type="term" value="F:peptide-methionine (S)-S-oxide reductase activity"/>
    <property type="evidence" value="ECO:0007669"/>
    <property type="project" value="UniProtKB-UniRule"/>
</dbReference>
<keyword evidence="1 4" id="KW-0560">Oxidoreductase</keyword>
<evidence type="ECO:0000259" key="5">
    <source>
        <dbReference type="Pfam" id="PF01625"/>
    </source>
</evidence>
<comment type="function">
    <text evidence="4">Has an important function as a repair enzyme for proteins that have been inactivated by oxidation. Catalyzes the reversible oxidation-reduction of methionine sulfoxide in proteins to methionine.</text>
</comment>
<dbReference type="NCBIfam" id="TIGR00401">
    <property type="entry name" value="msrA"/>
    <property type="match status" value="1"/>
</dbReference>
<reference evidence="6" key="1">
    <citation type="submission" date="2019-03" db="EMBL/GenBank/DDBJ databases">
        <title>Lake Tanganyika Metagenome-Assembled Genomes (MAGs).</title>
        <authorList>
            <person name="Tran P."/>
        </authorList>
    </citation>
    <scope>NUCLEOTIDE SEQUENCE</scope>
    <source>
        <strain evidence="6">K_DeepCast_150m_m2_040</strain>
    </source>
</reference>
<dbReference type="EMBL" id="VGIR01000087">
    <property type="protein sequence ID" value="MBM3332443.1"/>
    <property type="molecule type" value="Genomic_DNA"/>
</dbReference>